<feature type="transmembrane region" description="Helical" evidence="7">
    <location>
        <begin position="233"/>
        <end position="254"/>
    </location>
</feature>
<evidence type="ECO:0000256" key="3">
    <source>
        <dbReference type="ARBA" id="ARBA00022679"/>
    </source>
</evidence>
<feature type="domain" description="Glycosyltransferase 2-like" evidence="8">
    <location>
        <begin position="10"/>
        <end position="142"/>
    </location>
</feature>
<evidence type="ECO:0000313" key="9">
    <source>
        <dbReference type="EMBL" id="QSX79664.1"/>
    </source>
</evidence>
<dbReference type="KEGG" id="lsf:I8J32_007420"/>
<dbReference type="Proteomes" id="UP000639274">
    <property type="component" value="Chromosome"/>
</dbReference>
<dbReference type="PANTHER" id="PTHR48090:SF1">
    <property type="entry name" value="PROPHAGE BACTOPRENOL GLUCOSYL TRANSFERASE HOMOLOG"/>
    <property type="match status" value="1"/>
</dbReference>
<keyword evidence="2" id="KW-0328">Glycosyltransferase</keyword>
<dbReference type="GO" id="GO:0005886">
    <property type="term" value="C:plasma membrane"/>
    <property type="evidence" value="ECO:0007669"/>
    <property type="project" value="TreeGrafter"/>
</dbReference>
<evidence type="ECO:0000256" key="2">
    <source>
        <dbReference type="ARBA" id="ARBA00022676"/>
    </source>
</evidence>
<gene>
    <name evidence="9" type="ORF">I8J32_007420</name>
</gene>
<evidence type="ECO:0000256" key="4">
    <source>
        <dbReference type="ARBA" id="ARBA00022692"/>
    </source>
</evidence>
<proteinExistence type="predicted"/>
<protein>
    <submittedName>
        <fullName evidence="9">Glycosyltransferase family 2 protein</fullName>
    </submittedName>
</protein>
<keyword evidence="4 7" id="KW-0812">Transmembrane</keyword>
<evidence type="ECO:0000313" key="10">
    <source>
        <dbReference type="Proteomes" id="UP000639274"/>
    </source>
</evidence>
<dbReference type="CDD" id="cd04187">
    <property type="entry name" value="DPM1_like_bac"/>
    <property type="match status" value="1"/>
</dbReference>
<keyword evidence="6 7" id="KW-0472">Membrane</keyword>
<dbReference type="InterPro" id="IPR050256">
    <property type="entry name" value="Glycosyltransferase_2"/>
</dbReference>
<dbReference type="GO" id="GO:0016757">
    <property type="term" value="F:glycosyltransferase activity"/>
    <property type="evidence" value="ECO:0007669"/>
    <property type="project" value="UniProtKB-KW"/>
</dbReference>
<sequence length="323" mass="35833">MPETPHPAISVVSPVYGCKGCLEDLVDRIAASLAPRGEAFEVILVDDRSPDGAWARIVELAATRPWLRGLRLARNFGQHYAISAGIEHARGGKVVVMDCDLQDVPEEIPRLLEALQGEVEVVFAQRTQRQDGAFKRLMSWLFFRLLSWMTGVAQDHTTANFGAYSRKVIDAVNAMPERERCFPLMVKWTGYHHLALPVEHASRNEGRSTYTFKRLRRLATGIILSYSDKPLRLVVRLGLAFAAIAFAMVAWSVLRYLKGDVQVAGFTSVIASIWLVGGMAIFCIGIIGLYLGRLFVDAKARPYYLVADRTPAAPREPAHGVQA</sequence>
<dbReference type="AlphaFoldDB" id="A0A974Y1N3"/>
<evidence type="ECO:0000256" key="5">
    <source>
        <dbReference type="ARBA" id="ARBA00022989"/>
    </source>
</evidence>
<dbReference type="InterPro" id="IPR029044">
    <property type="entry name" value="Nucleotide-diphossugar_trans"/>
</dbReference>
<dbReference type="EMBL" id="CP071518">
    <property type="protein sequence ID" value="QSX79664.1"/>
    <property type="molecule type" value="Genomic_DNA"/>
</dbReference>
<evidence type="ECO:0000256" key="6">
    <source>
        <dbReference type="ARBA" id="ARBA00023136"/>
    </source>
</evidence>
<evidence type="ECO:0000256" key="7">
    <source>
        <dbReference type="SAM" id="Phobius"/>
    </source>
</evidence>
<dbReference type="InterPro" id="IPR001173">
    <property type="entry name" value="Glyco_trans_2-like"/>
</dbReference>
<dbReference type="Gene3D" id="3.90.550.10">
    <property type="entry name" value="Spore Coat Polysaccharide Biosynthesis Protein SpsA, Chain A"/>
    <property type="match status" value="1"/>
</dbReference>
<keyword evidence="10" id="KW-1185">Reference proteome</keyword>
<organism evidence="9 10">
    <name type="scientific">Agrilutibacter solisilvae</name>
    <dbReference type="NCBI Taxonomy" id="2763317"/>
    <lineage>
        <taxon>Bacteria</taxon>
        <taxon>Pseudomonadati</taxon>
        <taxon>Pseudomonadota</taxon>
        <taxon>Gammaproteobacteria</taxon>
        <taxon>Lysobacterales</taxon>
        <taxon>Lysobacteraceae</taxon>
        <taxon>Agrilutibacter</taxon>
    </lineage>
</organism>
<dbReference type="Pfam" id="PF00535">
    <property type="entry name" value="Glycos_transf_2"/>
    <property type="match status" value="1"/>
</dbReference>
<evidence type="ECO:0000256" key="1">
    <source>
        <dbReference type="ARBA" id="ARBA00004141"/>
    </source>
</evidence>
<comment type="subcellular location">
    <subcellularLocation>
        <location evidence="1">Membrane</location>
        <topology evidence="1">Multi-pass membrane protein</topology>
    </subcellularLocation>
</comment>
<dbReference type="SUPFAM" id="SSF53448">
    <property type="entry name" value="Nucleotide-diphospho-sugar transferases"/>
    <property type="match status" value="1"/>
</dbReference>
<dbReference type="PANTHER" id="PTHR48090">
    <property type="entry name" value="UNDECAPRENYL-PHOSPHATE 4-DEOXY-4-FORMAMIDO-L-ARABINOSE TRANSFERASE-RELATED"/>
    <property type="match status" value="1"/>
</dbReference>
<keyword evidence="3" id="KW-0808">Transferase</keyword>
<accession>A0A974Y1N3</accession>
<feature type="transmembrane region" description="Helical" evidence="7">
    <location>
        <begin position="266"/>
        <end position="291"/>
    </location>
</feature>
<name>A0A974Y1N3_9GAMM</name>
<keyword evidence="5 7" id="KW-1133">Transmembrane helix</keyword>
<evidence type="ECO:0000259" key="8">
    <source>
        <dbReference type="Pfam" id="PF00535"/>
    </source>
</evidence>
<reference evidence="9 10" key="1">
    <citation type="submission" date="2021-03" db="EMBL/GenBank/DDBJ databases">
        <title>Lysobacter sp. nov. isolated from soil of gangwondo yeongwol, south Korea.</title>
        <authorList>
            <person name="Kim K.R."/>
            <person name="Kim K.H."/>
            <person name="Jeon C.O."/>
        </authorList>
    </citation>
    <scope>NUCLEOTIDE SEQUENCE [LARGE SCALE GENOMIC DNA]</scope>
    <source>
        <strain evidence="9 10">R19</strain>
    </source>
</reference>
<dbReference type="RefSeq" id="WP_200610238.1">
    <property type="nucleotide sequence ID" value="NZ_CP071518.1"/>
</dbReference>